<name>A0ACB6YYI3_THEGA</name>
<comment type="caution">
    <text evidence="1">The sequence shown here is derived from an EMBL/GenBank/DDBJ whole genome shotgun (WGS) entry which is preliminary data.</text>
</comment>
<accession>A0ACB6YYI3</accession>
<keyword evidence="2" id="KW-1185">Reference proteome</keyword>
<organism evidence="1 2">
    <name type="scientific">Thelephora ganbajun</name>
    <name type="common">Ganba fungus</name>
    <dbReference type="NCBI Taxonomy" id="370292"/>
    <lineage>
        <taxon>Eukaryota</taxon>
        <taxon>Fungi</taxon>
        <taxon>Dikarya</taxon>
        <taxon>Basidiomycota</taxon>
        <taxon>Agaricomycotina</taxon>
        <taxon>Agaricomycetes</taxon>
        <taxon>Thelephorales</taxon>
        <taxon>Thelephoraceae</taxon>
        <taxon>Thelephora</taxon>
    </lineage>
</organism>
<dbReference type="EMBL" id="MU118671">
    <property type="protein sequence ID" value="KAF9642128.1"/>
    <property type="molecule type" value="Genomic_DNA"/>
</dbReference>
<sequence>MLHGASPLHVGDVVTTEAKVASVINTSIGKTVKVIGNTIHKGKPIIKVASSFLYSGHFTDYENTFKIVQEPNYKADYPTDASIDILLSKEWFELHNQPKPLITGTSLIFHLKSEITFKNKFSYH</sequence>
<reference evidence="1" key="2">
    <citation type="journal article" date="2020" name="Nat. Commun.">
        <title>Large-scale genome sequencing of mycorrhizal fungi provides insights into the early evolution of symbiotic traits.</title>
        <authorList>
            <person name="Miyauchi S."/>
            <person name="Kiss E."/>
            <person name="Kuo A."/>
            <person name="Drula E."/>
            <person name="Kohler A."/>
            <person name="Sanchez-Garcia M."/>
            <person name="Morin E."/>
            <person name="Andreopoulos B."/>
            <person name="Barry K.W."/>
            <person name="Bonito G."/>
            <person name="Buee M."/>
            <person name="Carver A."/>
            <person name="Chen C."/>
            <person name="Cichocki N."/>
            <person name="Clum A."/>
            <person name="Culley D."/>
            <person name="Crous P.W."/>
            <person name="Fauchery L."/>
            <person name="Girlanda M."/>
            <person name="Hayes R.D."/>
            <person name="Keri Z."/>
            <person name="LaButti K."/>
            <person name="Lipzen A."/>
            <person name="Lombard V."/>
            <person name="Magnuson J."/>
            <person name="Maillard F."/>
            <person name="Murat C."/>
            <person name="Nolan M."/>
            <person name="Ohm R.A."/>
            <person name="Pangilinan J."/>
            <person name="Pereira M.F."/>
            <person name="Perotto S."/>
            <person name="Peter M."/>
            <person name="Pfister S."/>
            <person name="Riley R."/>
            <person name="Sitrit Y."/>
            <person name="Stielow J.B."/>
            <person name="Szollosi G."/>
            <person name="Zifcakova L."/>
            <person name="Stursova M."/>
            <person name="Spatafora J.W."/>
            <person name="Tedersoo L."/>
            <person name="Vaario L.M."/>
            <person name="Yamada A."/>
            <person name="Yan M."/>
            <person name="Wang P."/>
            <person name="Xu J."/>
            <person name="Bruns T."/>
            <person name="Baldrian P."/>
            <person name="Vilgalys R."/>
            <person name="Dunand C."/>
            <person name="Henrissat B."/>
            <person name="Grigoriev I.V."/>
            <person name="Hibbett D."/>
            <person name="Nagy L.G."/>
            <person name="Martin F.M."/>
        </authorList>
    </citation>
    <scope>NUCLEOTIDE SEQUENCE</scope>
    <source>
        <strain evidence="1">P2</strain>
    </source>
</reference>
<gene>
    <name evidence="1" type="ORF">BDM02DRAFT_3247313</name>
</gene>
<protein>
    <submittedName>
        <fullName evidence="1">Uncharacterized protein</fullName>
    </submittedName>
</protein>
<evidence type="ECO:0000313" key="2">
    <source>
        <dbReference type="Proteomes" id="UP000886501"/>
    </source>
</evidence>
<proteinExistence type="predicted"/>
<evidence type="ECO:0000313" key="1">
    <source>
        <dbReference type="EMBL" id="KAF9642128.1"/>
    </source>
</evidence>
<reference evidence="1" key="1">
    <citation type="submission" date="2019-10" db="EMBL/GenBank/DDBJ databases">
        <authorList>
            <consortium name="DOE Joint Genome Institute"/>
            <person name="Kuo A."/>
            <person name="Miyauchi S."/>
            <person name="Kiss E."/>
            <person name="Drula E."/>
            <person name="Kohler A."/>
            <person name="Sanchez-Garcia M."/>
            <person name="Andreopoulos B."/>
            <person name="Barry K.W."/>
            <person name="Bonito G."/>
            <person name="Buee M."/>
            <person name="Carver A."/>
            <person name="Chen C."/>
            <person name="Cichocki N."/>
            <person name="Clum A."/>
            <person name="Culley D."/>
            <person name="Crous P.W."/>
            <person name="Fauchery L."/>
            <person name="Girlanda M."/>
            <person name="Hayes R."/>
            <person name="Keri Z."/>
            <person name="Labutti K."/>
            <person name="Lipzen A."/>
            <person name="Lombard V."/>
            <person name="Magnuson J."/>
            <person name="Maillard F."/>
            <person name="Morin E."/>
            <person name="Murat C."/>
            <person name="Nolan M."/>
            <person name="Ohm R."/>
            <person name="Pangilinan J."/>
            <person name="Pereira M."/>
            <person name="Perotto S."/>
            <person name="Peter M."/>
            <person name="Riley R."/>
            <person name="Sitrit Y."/>
            <person name="Stielow B."/>
            <person name="Szollosi G."/>
            <person name="Zifcakova L."/>
            <person name="Stursova M."/>
            <person name="Spatafora J.W."/>
            <person name="Tedersoo L."/>
            <person name="Vaario L.-M."/>
            <person name="Yamada A."/>
            <person name="Yan M."/>
            <person name="Wang P."/>
            <person name="Xu J."/>
            <person name="Bruns T."/>
            <person name="Baldrian P."/>
            <person name="Vilgalys R."/>
            <person name="Henrissat B."/>
            <person name="Grigoriev I.V."/>
            <person name="Hibbett D."/>
            <person name="Nagy L.G."/>
            <person name="Martin F.M."/>
        </authorList>
    </citation>
    <scope>NUCLEOTIDE SEQUENCE</scope>
    <source>
        <strain evidence="1">P2</strain>
    </source>
</reference>
<dbReference type="Proteomes" id="UP000886501">
    <property type="component" value="Unassembled WGS sequence"/>
</dbReference>